<dbReference type="GO" id="GO:0046872">
    <property type="term" value="F:metal ion binding"/>
    <property type="evidence" value="ECO:0007669"/>
    <property type="project" value="UniProtKB-KW"/>
</dbReference>
<evidence type="ECO:0000256" key="3">
    <source>
        <dbReference type="ARBA" id="ARBA00023015"/>
    </source>
</evidence>
<evidence type="ECO:0000313" key="8">
    <source>
        <dbReference type="Proteomes" id="UP000447873"/>
    </source>
</evidence>
<keyword evidence="2" id="KW-0862">Zinc</keyword>
<evidence type="ECO:0000256" key="1">
    <source>
        <dbReference type="ARBA" id="ARBA00022723"/>
    </source>
</evidence>
<dbReference type="Pfam" id="PF11951">
    <property type="entry name" value="Fungal_trans_2"/>
    <property type="match status" value="1"/>
</dbReference>
<dbReference type="InterPro" id="IPR052360">
    <property type="entry name" value="Transcr_Regulatory_Proteins"/>
</dbReference>
<keyword evidence="3" id="KW-0805">Transcription regulation</keyword>
<dbReference type="GO" id="GO:0003677">
    <property type="term" value="F:DNA binding"/>
    <property type="evidence" value="ECO:0007669"/>
    <property type="project" value="UniProtKB-KW"/>
</dbReference>
<keyword evidence="5" id="KW-0804">Transcription</keyword>
<sequence>MSTLIPNVTPIAIDSLFNIAQIKSNISLLQECTSDSVTVVLYGSIDTDELEKAHRKFEPDAPLAKLVESNAMRRRLIVAAVPLEAENVSTAEYEQPRLGTGSPYTFLLRKAPRSYGQLNSDSEFWGKFVLQLSHSEPSIRHAVSAISLCYRDVESSLRDPAGYVNANPEAQKEWNKAIKSLSARIQAHPNSSLVPLVCCLLFTCIEFLKGNAESSMLHIQNGFKILATQVRDGDTNSDRRSNFSSNDLASIKNHIVPMFSRLNILCTLAGRTTPQLYSTTTRTESPPESLADSRRQLFGISDTCFRFIRETSPKVAMLQADFQDIIDQTKLQIRLDAWHAQLHELLGRLHSADKPPNREALNLLLVQYKVVYIWIRVCTTIEESATDSYHAEFEELVHYAEQVTRNKEGRMATPQPMSFDIHILGPLFYTALKCRHPKIRRRALEMLQMAPRREGLWNAHHAYTTAKRVIELEEQCLNSQGLPDETSRLHGLHLPDDESRVYKIGETSADVQILPHNIVPSPACPGTLEVVFRTKPWGLSGGYREIKEYLKL</sequence>
<evidence type="ECO:0000256" key="2">
    <source>
        <dbReference type="ARBA" id="ARBA00022833"/>
    </source>
</evidence>
<reference evidence="7 8" key="1">
    <citation type="submission" date="2018-12" db="EMBL/GenBank/DDBJ databases">
        <title>Venturia inaequalis Genome Resource.</title>
        <authorList>
            <person name="Lichtner F.J."/>
        </authorList>
    </citation>
    <scope>NUCLEOTIDE SEQUENCE [LARGE SCALE GENOMIC DNA]</scope>
    <source>
        <strain evidence="7 8">120213</strain>
    </source>
</reference>
<name>A0A8H3UA76_VENIN</name>
<dbReference type="EMBL" id="WNWS01000497">
    <property type="protein sequence ID" value="KAE9966736.1"/>
    <property type="molecule type" value="Genomic_DNA"/>
</dbReference>
<proteinExistence type="predicted"/>
<evidence type="ECO:0000313" key="7">
    <source>
        <dbReference type="EMBL" id="KAE9966736.1"/>
    </source>
</evidence>
<keyword evidence="1" id="KW-0479">Metal-binding</keyword>
<protein>
    <submittedName>
        <fullName evidence="7">Uncharacterized protein</fullName>
    </submittedName>
</protein>
<dbReference type="PANTHER" id="PTHR36206">
    <property type="entry name" value="ASPERCRYPTIN BIOSYNTHESIS CLUSTER-SPECIFIC TRANSCRIPTION REGULATOR ATNN-RELATED"/>
    <property type="match status" value="1"/>
</dbReference>
<evidence type="ECO:0000256" key="6">
    <source>
        <dbReference type="ARBA" id="ARBA00023242"/>
    </source>
</evidence>
<dbReference type="PANTHER" id="PTHR36206:SF12">
    <property type="entry name" value="ASPERCRYPTIN BIOSYNTHESIS CLUSTER-SPECIFIC TRANSCRIPTION REGULATOR ATNN-RELATED"/>
    <property type="match status" value="1"/>
</dbReference>
<keyword evidence="6" id="KW-0539">Nucleus</keyword>
<comment type="caution">
    <text evidence="7">The sequence shown here is derived from an EMBL/GenBank/DDBJ whole genome shotgun (WGS) entry which is preliminary data.</text>
</comment>
<evidence type="ECO:0000256" key="4">
    <source>
        <dbReference type="ARBA" id="ARBA00023125"/>
    </source>
</evidence>
<accession>A0A8H3UA76</accession>
<dbReference type="Proteomes" id="UP000447873">
    <property type="component" value="Unassembled WGS sequence"/>
</dbReference>
<dbReference type="InterPro" id="IPR021858">
    <property type="entry name" value="Fun_TF"/>
</dbReference>
<evidence type="ECO:0000256" key="5">
    <source>
        <dbReference type="ARBA" id="ARBA00023163"/>
    </source>
</evidence>
<gene>
    <name evidence="7" type="ORF">EG328_008639</name>
</gene>
<dbReference type="AlphaFoldDB" id="A0A8H3UA76"/>
<keyword evidence="4" id="KW-0238">DNA-binding</keyword>
<organism evidence="7 8">
    <name type="scientific">Venturia inaequalis</name>
    <name type="common">Apple scab fungus</name>
    <dbReference type="NCBI Taxonomy" id="5025"/>
    <lineage>
        <taxon>Eukaryota</taxon>
        <taxon>Fungi</taxon>
        <taxon>Dikarya</taxon>
        <taxon>Ascomycota</taxon>
        <taxon>Pezizomycotina</taxon>
        <taxon>Dothideomycetes</taxon>
        <taxon>Pleosporomycetidae</taxon>
        <taxon>Venturiales</taxon>
        <taxon>Venturiaceae</taxon>
        <taxon>Venturia</taxon>
    </lineage>
</organism>